<dbReference type="NCBIfam" id="TIGR00613">
    <property type="entry name" value="reco"/>
    <property type="match status" value="1"/>
</dbReference>
<dbReference type="InterPro" id="IPR022572">
    <property type="entry name" value="DNA_rep/recomb_RecO_N"/>
</dbReference>
<keyword evidence="5 7" id="KW-0234">DNA repair</keyword>
<dbReference type="GO" id="GO:0006310">
    <property type="term" value="P:DNA recombination"/>
    <property type="evidence" value="ECO:0007669"/>
    <property type="project" value="UniProtKB-UniRule"/>
</dbReference>
<dbReference type="Gene3D" id="1.20.1440.120">
    <property type="entry name" value="Recombination protein O, C-terminal domain"/>
    <property type="match status" value="1"/>
</dbReference>
<dbReference type="PANTHER" id="PTHR33991:SF1">
    <property type="entry name" value="DNA REPAIR PROTEIN RECO"/>
    <property type="match status" value="1"/>
</dbReference>
<dbReference type="InterPro" id="IPR003717">
    <property type="entry name" value="RecO"/>
</dbReference>
<proteinExistence type="inferred from homology"/>
<reference evidence="9 10" key="1">
    <citation type="journal article" date="2018" name="Microbiome">
        <title>Fine metagenomic profile of the Mediterranean stratified and mixed water columns revealed by assembly and recruitment.</title>
        <authorList>
            <person name="Haro-Moreno J.M."/>
            <person name="Lopez-Perez M."/>
            <person name="De La Torre J.R."/>
            <person name="Picazo A."/>
            <person name="Camacho A."/>
            <person name="Rodriguez-Valera F."/>
        </authorList>
    </citation>
    <scope>NUCLEOTIDE SEQUENCE [LARGE SCALE GENOMIC DNA]</scope>
    <source>
        <strain evidence="9">MED-G57</strain>
    </source>
</reference>
<dbReference type="InterPro" id="IPR042242">
    <property type="entry name" value="RecO_C"/>
</dbReference>
<evidence type="ECO:0000256" key="2">
    <source>
        <dbReference type="ARBA" id="ARBA00021310"/>
    </source>
</evidence>
<evidence type="ECO:0000313" key="10">
    <source>
        <dbReference type="Proteomes" id="UP000253570"/>
    </source>
</evidence>
<dbReference type="PANTHER" id="PTHR33991">
    <property type="entry name" value="DNA REPAIR PROTEIN RECO"/>
    <property type="match status" value="1"/>
</dbReference>
<accession>A0A368DMM7</accession>
<feature type="domain" description="DNA replication/recombination mediator RecO N-terminal" evidence="8">
    <location>
        <begin position="1"/>
        <end position="71"/>
    </location>
</feature>
<evidence type="ECO:0000256" key="5">
    <source>
        <dbReference type="ARBA" id="ARBA00023204"/>
    </source>
</evidence>
<dbReference type="GO" id="GO:0043590">
    <property type="term" value="C:bacterial nucleoid"/>
    <property type="evidence" value="ECO:0007669"/>
    <property type="project" value="TreeGrafter"/>
</dbReference>
<dbReference type="Pfam" id="PF02565">
    <property type="entry name" value="RecO_C"/>
    <property type="match status" value="1"/>
</dbReference>
<name>A0A368DMM7_9PROT</name>
<evidence type="ECO:0000259" key="8">
    <source>
        <dbReference type="Pfam" id="PF11967"/>
    </source>
</evidence>
<evidence type="ECO:0000256" key="6">
    <source>
        <dbReference type="ARBA" id="ARBA00033409"/>
    </source>
</evidence>
<sequence length="238" mass="27483">MEFKDSGIIISIKKFGESAGLLEVITENHGRHMGLVRGYQSKNNKALLQPGNTLDLIWRARLSEHLGVFNYELATSRSHMLMINKIAIIVLQNMIPHLKLLPEREIFSNIFYLTENTLDLLCDDTKIIENFIKWELFFLKELGYGVDFSECAVTRTKNNLKYVSPKSRRAVSKIIGDPYKDKLLEIPAFLLGDHKSNKNDLVKGLLLTEFFLKQDLYIPMELKITTFRDSLYKLLNNN</sequence>
<dbReference type="EMBL" id="QOQD01000010">
    <property type="protein sequence ID" value="RCL73098.1"/>
    <property type="molecule type" value="Genomic_DNA"/>
</dbReference>
<dbReference type="Gene3D" id="2.40.50.140">
    <property type="entry name" value="Nucleic acid-binding proteins"/>
    <property type="match status" value="1"/>
</dbReference>
<dbReference type="GO" id="GO:0006302">
    <property type="term" value="P:double-strand break repair"/>
    <property type="evidence" value="ECO:0007669"/>
    <property type="project" value="TreeGrafter"/>
</dbReference>
<organism evidence="9 10">
    <name type="scientific">PS1 clade bacterium</name>
    <dbReference type="NCBI Taxonomy" id="2175152"/>
    <lineage>
        <taxon>Bacteria</taxon>
        <taxon>Pseudomonadati</taxon>
        <taxon>Pseudomonadota</taxon>
        <taxon>Alphaproteobacteria</taxon>
        <taxon>PS1 clade</taxon>
    </lineage>
</organism>
<dbReference type="InterPro" id="IPR037278">
    <property type="entry name" value="ARFGAP/RecO"/>
</dbReference>
<dbReference type="Proteomes" id="UP000253570">
    <property type="component" value="Unassembled WGS sequence"/>
</dbReference>
<protein>
    <recommendedName>
        <fullName evidence="2 7">DNA repair protein RecO</fullName>
    </recommendedName>
    <alternativeName>
        <fullName evidence="6 7">Recombination protein O</fullName>
    </alternativeName>
</protein>
<gene>
    <name evidence="7" type="primary">recO</name>
    <name evidence="9" type="ORF">DBW71_04680</name>
</gene>
<dbReference type="InterPro" id="IPR012340">
    <property type="entry name" value="NA-bd_OB-fold"/>
</dbReference>
<comment type="function">
    <text evidence="7">Involved in DNA repair and RecF pathway recombination.</text>
</comment>
<comment type="similarity">
    <text evidence="1 7">Belongs to the RecO family.</text>
</comment>
<dbReference type="Pfam" id="PF11967">
    <property type="entry name" value="RecO_N"/>
    <property type="match status" value="1"/>
</dbReference>
<evidence type="ECO:0000256" key="7">
    <source>
        <dbReference type="HAMAP-Rule" id="MF_00201"/>
    </source>
</evidence>
<keyword evidence="4 7" id="KW-0233">DNA recombination</keyword>
<dbReference type="SUPFAM" id="SSF57863">
    <property type="entry name" value="ArfGap/RecO-like zinc finger"/>
    <property type="match status" value="1"/>
</dbReference>
<evidence type="ECO:0000256" key="4">
    <source>
        <dbReference type="ARBA" id="ARBA00023172"/>
    </source>
</evidence>
<evidence type="ECO:0000256" key="1">
    <source>
        <dbReference type="ARBA" id="ARBA00007452"/>
    </source>
</evidence>
<comment type="caution">
    <text evidence="9">The sequence shown here is derived from an EMBL/GenBank/DDBJ whole genome shotgun (WGS) entry which is preliminary data.</text>
</comment>
<dbReference type="SUPFAM" id="SSF50249">
    <property type="entry name" value="Nucleic acid-binding proteins"/>
    <property type="match status" value="1"/>
</dbReference>
<evidence type="ECO:0000313" key="9">
    <source>
        <dbReference type="EMBL" id="RCL73098.1"/>
    </source>
</evidence>
<dbReference type="AlphaFoldDB" id="A0A368DMM7"/>
<keyword evidence="3 7" id="KW-0227">DNA damage</keyword>
<dbReference type="HAMAP" id="MF_00201">
    <property type="entry name" value="RecO"/>
    <property type="match status" value="1"/>
</dbReference>
<evidence type="ECO:0000256" key="3">
    <source>
        <dbReference type="ARBA" id="ARBA00022763"/>
    </source>
</evidence>